<reference evidence="1 2" key="1">
    <citation type="submission" date="2008-10" db="EMBL/GenBank/DDBJ databases">
        <title>Genome sequence of Bacillus cereus B4264.</title>
        <authorList>
            <person name="Dodson R.J."/>
            <person name="Durkin A.S."/>
            <person name="Rosovitz M.J."/>
            <person name="Rasko D.A."/>
            <person name="Hoffmaster A."/>
            <person name="Ravel J."/>
            <person name="Sutton G."/>
        </authorList>
    </citation>
    <scope>NUCLEOTIDE SEQUENCE [LARGE SCALE GENOMIC DNA]</scope>
    <source>
        <strain evidence="1 2">B4264</strain>
    </source>
</reference>
<organism evidence="1 2">
    <name type="scientific">Bacillus cereus (strain B4264)</name>
    <dbReference type="NCBI Taxonomy" id="405532"/>
    <lineage>
        <taxon>Bacteria</taxon>
        <taxon>Bacillati</taxon>
        <taxon>Bacillota</taxon>
        <taxon>Bacilli</taxon>
        <taxon>Bacillales</taxon>
        <taxon>Bacillaceae</taxon>
        <taxon>Bacillus</taxon>
        <taxon>Bacillus cereus group</taxon>
    </lineage>
</organism>
<name>B7HHW9_BACC4</name>
<protein>
    <submittedName>
        <fullName evidence="1">Uncharacterized protein</fullName>
    </submittedName>
</protein>
<accession>B7HHW9</accession>
<dbReference type="AlphaFoldDB" id="B7HHW9"/>
<dbReference type="EMBL" id="CP001176">
    <property type="protein sequence ID" value="ACK61196.1"/>
    <property type="molecule type" value="Genomic_DNA"/>
</dbReference>
<evidence type="ECO:0000313" key="2">
    <source>
        <dbReference type="Proteomes" id="UP000007096"/>
    </source>
</evidence>
<dbReference type="HOGENOM" id="CLU_3246746_0_0_9"/>
<sequence length="42" mass="5167">MLLNFYHTHPLPKFQNPQLQQVKNMYHIFLTQNKKTEDFSVF</sequence>
<dbReference type="KEGG" id="bcb:BCB4264_A1622"/>
<gene>
    <name evidence="1" type="ordered locus">BCB4264_A1622</name>
</gene>
<dbReference type="Proteomes" id="UP000007096">
    <property type="component" value="Chromosome"/>
</dbReference>
<evidence type="ECO:0000313" key="1">
    <source>
        <dbReference type="EMBL" id="ACK61196.1"/>
    </source>
</evidence>
<proteinExistence type="predicted"/>